<dbReference type="InterPro" id="IPR001557">
    <property type="entry name" value="L-lactate/malate_DH"/>
</dbReference>
<dbReference type="GO" id="GO:0006089">
    <property type="term" value="P:lactate metabolic process"/>
    <property type="evidence" value="ECO:0007669"/>
    <property type="project" value="TreeGrafter"/>
</dbReference>
<proteinExistence type="inferred from homology"/>
<feature type="binding site" evidence="7">
    <location>
        <begin position="121"/>
        <end position="123"/>
    </location>
    <ligand>
        <name>NAD(+)</name>
        <dbReference type="ChEBI" id="CHEBI:57540"/>
    </ligand>
</feature>
<evidence type="ECO:0000256" key="3">
    <source>
        <dbReference type="ARBA" id="ARBA00012967"/>
    </source>
</evidence>
<dbReference type="SUPFAM" id="SSF51735">
    <property type="entry name" value="NAD(P)-binding Rossmann-fold domains"/>
    <property type="match status" value="1"/>
</dbReference>
<dbReference type="PANTHER" id="PTHR43128">
    <property type="entry name" value="L-2-HYDROXYCARBOXYLATE DEHYDROGENASE (NAD(P)(+))"/>
    <property type="match status" value="1"/>
</dbReference>
<feature type="binding site" evidence="9">
    <location>
        <position position="98"/>
    </location>
    <ligand>
        <name>NAD(+)</name>
        <dbReference type="ChEBI" id="CHEBI:57540"/>
    </ligand>
</feature>
<feature type="binding site" evidence="7">
    <location>
        <position position="68"/>
    </location>
    <ligand>
        <name>NAD(+)</name>
        <dbReference type="ChEBI" id="CHEBI:57540"/>
    </ligand>
</feature>
<dbReference type="InterPro" id="IPR011304">
    <property type="entry name" value="L-lactate_DH"/>
</dbReference>
<dbReference type="Gene3D" id="3.90.110.10">
    <property type="entry name" value="Lactate dehydrogenase/glycoside hydrolase, family 4, C-terminal"/>
    <property type="match status" value="1"/>
</dbReference>
<dbReference type="KEGG" id="sll:SLITO_v1c01330"/>
<dbReference type="UniPathway" id="UPA00554">
    <property type="reaction ID" value="UER00611"/>
</dbReference>
<dbReference type="EMBL" id="CP012357">
    <property type="protein sequence ID" value="AKX33799.1"/>
    <property type="molecule type" value="Genomic_DNA"/>
</dbReference>
<organism evidence="12 13">
    <name type="scientific">Spiroplasma litorale</name>
    <dbReference type="NCBI Taxonomy" id="216942"/>
    <lineage>
        <taxon>Bacteria</taxon>
        <taxon>Bacillati</taxon>
        <taxon>Mycoplasmatota</taxon>
        <taxon>Mollicutes</taxon>
        <taxon>Entomoplasmatales</taxon>
        <taxon>Spiroplasmataceae</taxon>
        <taxon>Spiroplasma</taxon>
    </lineage>
</organism>
<dbReference type="EC" id="1.1.1.27" evidence="3 7"/>
<evidence type="ECO:0000256" key="1">
    <source>
        <dbReference type="ARBA" id="ARBA00004843"/>
    </source>
</evidence>
<dbReference type="SUPFAM" id="SSF56327">
    <property type="entry name" value="LDH C-terminal domain-like"/>
    <property type="match status" value="1"/>
</dbReference>
<evidence type="ECO:0000256" key="6">
    <source>
        <dbReference type="ARBA" id="ARBA00049258"/>
    </source>
</evidence>
<feature type="binding site" evidence="9">
    <location>
        <begin position="11"/>
        <end position="16"/>
    </location>
    <ligand>
        <name>NAD(+)</name>
        <dbReference type="ChEBI" id="CHEBI:57540"/>
    </ligand>
</feature>
<keyword evidence="4 7" id="KW-0560">Oxidoreductase</keyword>
<feature type="active site" description="Proton acceptor" evidence="7 8">
    <location>
        <position position="178"/>
    </location>
</feature>
<dbReference type="InterPro" id="IPR036291">
    <property type="entry name" value="NAD(P)-bd_dom_sf"/>
</dbReference>
<dbReference type="InterPro" id="IPR022383">
    <property type="entry name" value="Lactate/malate_DH_C"/>
</dbReference>
<feature type="binding site" evidence="7">
    <location>
        <begin position="123"/>
        <end position="126"/>
    </location>
    <ligand>
        <name>substrate</name>
    </ligand>
</feature>
<dbReference type="GO" id="GO:0006096">
    <property type="term" value="P:glycolytic process"/>
    <property type="evidence" value="ECO:0007669"/>
    <property type="project" value="UniProtKB-UniRule"/>
</dbReference>
<evidence type="ECO:0000256" key="8">
    <source>
        <dbReference type="PIRSR" id="PIRSR000102-1"/>
    </source>
</evidence>
<evidence type="ECO:0000259" key="11">
    <source>
        <dbReference type="Pfam" id="PF02866"/>
    </source>
</evidence>
<name>A0A0K1W0H2_9MOLU</name>
<dbReference type="PATRIC" id="fig|216942.3.peg.133"/>
<evidence type="ECO:0000259" key="10">
    <source>
        <dbReference type="Pfam" id="PF00056"/>
    </source>
</evidence>
<protein>
    <recommendedName>
        <fullName evidence="3 7">L-lactate dehydrogenase</fullName>
        <shortName evidence="7">L-LDH</shortName>
        <ecNumber evidence="3 7">1.1.1.27</ecNumber>
    </recommendedName>
</protein>
<feature type="binding site" evidence="7 9">
    <location>
        <position position="36"/>
    </location>
    <ligand>
        <name>NAD(+)</name>
        <dbReference type="ChEBI" id="CHEBI:57540"/>
    </ligand>
</feature>
<dbReference type="HAMAP" id="MF_00488">
    <property type="entry name" value="Lactate_dehydrog"/>
    <property type="match status" value="1"/>
</dbReference>
<feature type="domain" description="Lactate/malate dehydrogenase N-terminal" evidence="10">
    <location>
        <begin position="6"/>
        <end position="144"/>
    </location>
</feature>
<evidence type="ECO:0000256" key="5">
    <source>
        <dbReference type="ARBA" id="ARBA00023027"/>
    </source>
</evidence>
<dbReference type="NCBIfam" id="NF000824">
    <property type="entry name" value="PRK00066.1"/>
    <property type="match status" value="1"/>
</dbReference>
<feature type="binding site" evidence="7">
    <location>
        <position position="231"/>
    </location>
    <ligand>
        <name>substrate</name>
    </ligand>
</feature>
<comment type="catalytic activity">
    <reaction evidence="6 7">
        <text>(S)-lactate + NAD(+) = pyruvate + NADH + H(+)</text>
        <dbReference type="Rhea" id="RHEA:23444"/>
        <dbReference type="ChEBI" id="CHEBI:15361"/>
        <dbReference type="ChEBI" id="CHEBI:15378"/>
        <dbReference type="ChEBI" id="CHEBI:16651"/>
        <dbReference type="ChEBI" id="CHEBI:57540"/>
        <dbReference type="ChEBI" id="CHEBI:57945"/>
        <dbReference type="EC" id="1.1.1.27"/>
    </reaction>
</comment>
<feature type="binding site" evidence="7">
    <location>
        <position position="85"/>
    </location>
    <ligand>
        <name>substrate</name>
    </ligand>
</feature>
<feature type="binding site" evidence="7">
    <location>
        <position position="104"/>
    </location>
    <ligand>
        <name>NAD(+)</name>
        <dbReference type="ChEBI" id="CHEBI:57540"/>
    </ligand>
</feature>
<dbReference type="PROSITE" id="PS00064">
    <property type="entry name" value="L_LDH"/>
    <property type="match status" value="1"/>
</dbReference>
<comment type="function">
    <text evidence="7">Catalyzes the conversion of lactate to pyruvate.</text>
</comment>
<feature type="modified residue" description="Phosphotyrosine" evidence="7">
    <location>
        <position position="222"/>
    </location>
</feature>
<dbReference type="InterPro" id="IPR018177">
    <property type="entry name" value="L-lactate_DH_AS"/>
</dbReference>
<reference evidence="12 13" key="1">
    <citation type="journal article" date="2015" name="Genome Announc.">
        <title>Complete Genome Sequence of Spiroplasma litorale TN-1T (DSM 21781), a Bacterium Isolated from a Green-Eyed Horsefly (Tabanus nigrovittatus).</title>
        <authorList>
            <person name="Lo W.S."/>
            <person name="Lai Y.C."/>
            <person name="Lien Y.W."/>
            <person name="Wang T.H."/>
            <person name="Kuo C.H."/>
        </authorList>
    </citation>
    <scope>NUCLEOTIDE SEQUENCE [LARGE SCALE GENOMIC DNA]</scope>
    <source>
        <strain evidence="12 13">TN-1</strain>
    </source>
</reference>
<comment type="subunit">
    <text evidence="7">Homotetramer.</text>
</comment>
<dbReference type="NCBIfam" id="TIGR01771">
    <property type="entry name" value="L-LDH-NAD"/>
    <property type="match status" value="1"/>
</dbReference>
<evidence type="ECO:0000313" key="13">
    <source>
        <dbReference type="Proteomes" id="UP000067476"/>
    </source>
</evidence>
<feature type="binding site" evidence="7">
    <location>
        <position position="146"/>
    </location>
    <ligand>
        <name>NAD(+)</name>
        <dbReference type="ChEBI" id="CHEBI:57540"/>
    </ligand>
</feature>
<comment type="subcellular location">
    <subcellularLocation>
        <location evidence="7">Cytoplasm</location>
    </subcellularLocation>
</comment>
<dbReference type="PANTHER" id="PTHR43128:SF16">
    <property type="entry name" value="L-LACTATE DEHYDROGENASE"/>
    <property type="match status" value="1"/>
</dbReference>
<dbReference type="PIRSF" id="PIRSF000102">
    <property type="entry name" value="Lac_mal_DH"/>
    <property type="match status" value="1"/>
</dbReference>
<feature type="binding site" evidence="7">
    <location>
        <position position="15"/>
    </location>
    <ligand>
        <name>NAD(+)</name>
        <dbReference type="ChEBI" id="CHEBI:57540"/>
    </ligand>
</feature>
<dbReference type="GO" id="GO:0005737">
    <property type="term" value="C:cytoplasm"/>
    <property type="evidence" value="ECO:0007669"/>
    <property type="project" value="UniProtKB-SubCell"/>
</dbReference>
<dbReference type="OrthoDB" id="9802969at2"/>
<comment type="pathway">
    <text evidence="1 7">Fermentation; pyruvate fermentation to lactate; (S)-lactate from pyruvate: step 1/1.</text>
</comment>
<evidence type="ECO:0000256" key="2">
    <source>
        <dbReference type="ARBA" id="ARBA00006054"/>
    </source>
</evidence>
<keyword evidence="13" id="KW-1185">Reference proteome</keyword>
<dbReference type="Pfam" id="PF02866">
    <property type="entry name" value="Ldh_1_C"/>
    <property type="match status" value="1"/>
</dbReference>
<dbReference type="InterPro" id="IPR015955">
    <property type="entry name" value="Lactate_DH/Glyco_Ohase_4_C"/>
</dbReference>
<keyword evidence="7" id="KW-0963">Cytoplasm</keyword>
<comment type="similarity">
    <text evidence="2 7">Belongs to the LDH/MDH superfamily. LDH family.</text>
</comment>
<dbReference type="Gene3D" id="3.40.50.720">
    <property type="entry name" value="NAD(P)-binding Rossmann-like Domain"/>
    <property type="match status" value="1"/>
</dbReference>
<evidence type="ECO:0000313" key="12">
    <source>
        <dbReference type="EMBL" id="AKX33799.1"/>
    </source>
</evidence>
<dbReference type="InterPro" id="IPR001236">
    <property type="entry name" value="Lactate/malate_DH_N"/>
</dbReference>
<dbReference type="Pfam" id="PF00056">
    <property type="entry name" value="Ldh_1_N"/>
    <property type="match status" value="1"/>
</dbReference>
<feature type="binding site" evidence="7">
    <location>
        <position position="91"/>
    </location>
    <ligand>
        <name>substrate</name>
    </ligand>
</feature>
<evidence type="ECO:0000256" key="9">
    <source>
        <dbReference type="PIRSR" id="PIRSR000102-3"/>
    </source>
</evidence>
<sequence length="318" mass="34830">MIKSKKIVLVGCGAVGTSFVYSAINQGLAEDYILIDVFKELAEGNEMDLHDTQAVVPHYFHSVKAGDYSDCKDADVIVITAGRPQKPGETRLDMVADNSKIMKSIALEIKKSGFSGVTVIASNPVDVLTNVYRVVTGFPSNSVISSGTTLDSSRLKRLLSEKFDVNTKEVNAVLAGEHGDSSVALWSKATILGKSINQYINEKKITQKELDELKEEAVHMAYKIIEKKRATFYGIGACLCRIVKSILKNENKMLMVGAYLNGEYGIKDTYVSVPCSLGAKGITKILDWEISSEELKKLNDSANTIKETFKTAEKAIKE</sequence>
<dbReference type="AlphaFoldDB" id="A0A0K1W0H2"/>
<evidence type="ECO:0000256" key="4">
    <source>
        <dbReference type="ARBA" id="ARBA00023002"/>
    </source>
</evidence>
<keyword evidence="5 7" id="KW-0520">NAD</keyword>
<gene>
    <name evidence="7 12" type="primary">ldh</name>
    <name evidence="12" type="ORF">SLITO_v1c01330</name>
</gene>
<evidence type="ECO:0000256" key="7">
    <source>
        <dbReference type="HAMAP-Rule" id="MF_00488"/>
    </source>
</evidence>
<accession>A0A0K1W0H2</accession>
<dbReference type="Proteomes" id="UP000067476">
    <property type="component" value="Chromosome"/>
</dbReference>
<dbReference type="STRING" id="216942.SLITO_v1c01330"/>
<feature type="binding site" evidence="7">
    <location>
        <begin position="151"/>
        <end position="154"/>
    </location>
    <ligand>
        <name>substrate</name>
    </ligand>
</feature>
<dbReference type="CDD" id="cd05291">
    <property type="entry name" value="HicDH_like"/>
    <property type="match status" value="1"/>
</dbReference>
<comment type="caution">
    <text evidence="7">Lacks conserved residue(s) required for the propagation of feature annotation.</text>
</comment>
<feature type="domain" description="Lactate/malate dehydrogenase C-terminal" evidence="11">
    <location>
        <begin position="148"/>
        <end position="314"/>
    </location>
</feature>
<dbReference type="RefSeq" id="WP_075057897.1">
    <property type="nucleotide sequence ID" value="NZ_CP012357.1"/>
</dbReference>
<dbReference type="PRINTS" id="PR00086">
    <property type="entry name" value="LLDHDRGNASE"/>
</dbReference>
<dbReference type="GO" id="GO:0004459">
    <property type="term" value="F:L-lactate dehydrogenase (NAD+) activity"/>
    <property type="evidence" value="ECO:0007669"/>
    <property type="project" value="UniProtKB-UniRule"/>
</dbReference>
<keyword evidence="7" id="KW-0597">Phosphoprotein</keyword>